<feature type="region of interest" description="Disordered" evidence="1">
    <location>
        <begin position="1"/>
        <end position="34"/>
    </location>
</feature>
<sequence>MASASARSRTVAPDSSDENVHTTLTSESRSSAASARWYVGWRSKVSYTLVRDAPSAMASACAARTCALSFRADVASSVSPSTKTTTLGKICPSRCRTGFTGAPVRGVPDVLPNSDILSCFCERR</sequence>
<evidence type="ECO:0000256" key="1">
    <source>
        <dbReference type="SAM" id="MobiDB-lite"/>
    </source>
</evidence>
<dbReference type="GeneID" id="25569574"/>
<name>A0A0L0DRC7_THETB</name>
<dbReference type="RefSeq" id="XP_013761769.1">
    <property type="nucleotide sequence ID" value="XM_013906315.1"/>
</dbReference>
<reference evidence="2 3" key="1">
    <citation type="submission" date="2010-05" db="EMBL/GenBank/DDBJ databases">
        <title>The Genome Sequence of Thecamonas trahens ATCC 50062.</title>
        <authorList>
            <consortium name="The Broad Institute Genome Sequencing Platform"/>
            <person name="Russ C."/>
            <person name="Cuomo C."/>
            <person name="Shea T."/>
            <person name="Young S.K."/>
            <person name="Zeng Q."/>
            <person name="Koehrsen M."/>
            <person name="Haas B."/>
            <person name="Borodovsky M."/>
            <person name="Guigo R."/>
            <person name="Alvarado L."/>
            <person name="Berlin A."/>
            <person name="Bochicchio J."/>
            <person name="Borenstein D."/>
            <person name="Chapman S."/>
            <person name="Chen Z."/>
            <person name="Freedman E."/>
            <person name="Gellesch M."/>
            <person name="Goldberg J."/>
            <person name="Griggs A."/>
            <person name="Gujja S."/>
            <person name="Heilman E."/>
            <person name="Heiman D."/>
            <person name="Hepburn T."/>
            <person name="Howarth C."/>
            <person name="Jen D."/>
            <person name="Larson L."/>
            <person name="Mehta T."/>
            <person name="Park D."/>
            <person name="Pearson M."/>
            <person name="Roberts A."/>
            <person name="Saif S."/>
            <person name="Shenoy N."/>
            <person name="Sisk P."/>
            <person name="Stolte C."/>
            <person name="Sykes S."/>
            <person name="Thomson T."/>
            <person name="Walk T."/>
            <person name="White J."/>
            <person name="Yandava C."/>
            <person name="Burger G."/>
            <person name="Gray M.W."/>
            <person name="Holland P.W.H."/>
            <person name="King N."/>
            <person name="Lang F.B.F."/>
            <person name="Roger A.J."/>
            <person name="Ruiz-Trillo I."/>
            <person name="Lander E."/>
            <person name="Nusbaum C."/>
        </authorList>
    </citation>
    <scope>NUCLEOTIDE SEQUENCE [LARGE SCALE GENOMIC DNA]</scope>
    <source>
        <strain evidence="2 3">ATCC 50062</strain>
    </source>
</reference>
<organism evidence="2 3">
    <name type="scientific">Thecamonas trahens ATCC 50062</name>
    <dbReference type="NCBI Taxonomy" id="461836"/>
    <lineage>
        <taxon>Eukaryota</taxon>
        <taxon>Apusozoa</taxon>
        <taxon>Apusomonadida</taxon>
        <taxon>Apusomonadidae</taxon>
        <taxon>Thecamonas</taxon>
    </lineage>
</organism>
<protein>
    <submittedName>
        <fullName evidence="2">Uncharacterized protein</fullName>
    </submittedName>
</protein>
<dbReference type="AlphaFoldDB" id="A0A0L0DRC7"/>
<evidence type="ECO:0000313" key="2">
    <source>
        <dbReference type="EMBL" id="KNC54807.1"/>
    </source>
</evidence>
<accession>A0A0L0DRC7</accession>
<keyword evidence="3" id="KW-1185">Reference proteome</keyword>
<dbReference type="Proteomes" id="UP000054408">
    <property type="component" value="Unassembled WGS sequence"/>
</dbReference>
<proteinExistence type="predicted"/>
<evidence type="ECO:0000313" key="3">
    <source>
        <dbReference type="Proteomes" id="UP000054408"/>
    </source>
</evidence>
<gene>
    <name evidence="2" type="ORF">AMSG_11659</name>
</gene>
<dbReference type="EMBL" id="GL349438">
    <property type="protein sequence ID" value="KNC54807.1"/>
    <property type="molecule type" value="Genomic_DNA"/>
</dbReference>